<evidence type="ECO:0000256" key="1">
    <source>
        <dbReference type="SAM" id="MobiDB-lite"/>
    </source>
</evidence>
<evidence type="ECO:0000313" key="3">
    <source>
        <dbReference type="Proteomes" id="UP001497480"/>
    </source>
</evidence>
<proteinExistence type="predicted"/>
<name>A0AAV1W888_LUPLU</name>
<comment type="caution">
    <text evidence="2">The sequence shown here is derived from an EMBL/GenBank/DDBJ whole genome shotgun (WGS) entry which is preliminary data.</text>
</comment>
<feature type="compositionally biased region" description="Basic residues" evidence="1">
    <location>
        <begin position="166"/>
        <end position="176"/>
    </location>
</feature>
<gene>
    <name evidence="2" type="ORF">LLUT_LOCUS6309</name>
</gene>
<dbReference type="PANTHER" id="PTHR34194">
    <property type="entry name" value="F14J8.16 PROTEIN"/>
    <property type="match status" value="1"/>
</dbReference>
<evidence type="ECO:0000313" key="2">
    <source>
        <dbReference type="EMBL" id="CAL0305249.1"/>
    </source>
</evidence>
<dbReference type="AlphaFoldDB" id="A0AAV1W888"/>
<dbReference type="Proteomes" id="UP001497480">
    <property type="component" value="Unassembled WGS sequence"/>
</dbReference>
<protein>
    <submittedName>
        <fullName evidence="2">Uncharacterized protein</fullName>
    </submittedName>
</protein>
<dbReference type="EMBL" id="CAXHTB010000004">
    <property type="protein sequence ID" value="CAL0305249.1"/>
    <property type="molecule type" value="Genomic_DNA"/>
</dbReference>
<keyword evidence="3" id="KW-1185">Reference proteome</keyword>
<reference evidence="2 3" key="1">
    <citation type="submission" date="2024-03" db="EMBL/GenBank/DDBJ databases">
        <authorList>
            <person name="Martinez-Hernandez J."/>
        </authorList>
    </citation>
    <scope>NUCLEOTIDE SEQUENCE [LARGE SCALE GENOMIC DNA]</scope>
</reference>
<sequence length="384" mass="45034">MKRAISFHHHSIVQRQQPQLQDKDRGYTAEEEENHTVTEYPPYKHFLENFRPFETSFGHGIIKDNVFDTVKYSAEENRTEKDGADDYDNYDDDSVIEDPQYKFFLEHLRPDGKSYALDIIEDDVYVKYEPSSPELEALTECAIESENRVSNVAIVDTEMPAPAAKYKGKRRGRKPKGFQELHATKDPNYNNNHVTSEEHKHEHARKRNEKNVLPSAEAQAIDHRIKDESGDDAPSIRRPVQNPVIMFAICVTSQLNVEIFCDDDDDGENARKRTNYRGKLMEELKKPYCQEEYEKLLKEITVRKPAQGQKVLRRRTKIYKEGFVAKSYLDCHIDLKRKIYTASDDQHKVLNLMRGFFFWLVNVSHEGKFRPWRVQSYLDELLQQ</sequence>
<dbReference type="PANTHER" id="PTHR34194:SF2">
    <property type="entry name" value="F14J8.16 PROTEIN"/>
    <property type="match status" value="1"/>
</dbReference>
<feature type="compositionally biased region" description="Basic residues" evidence="1">
    <location>
        <begin position="1"/>
        <end position="12"/>
    </location>
</feature>
<accession>A0AAV1W888</accession>
<feature type="region of interest" description="Disordered" evidence="1">
    <location>
        <begin position="1"/>
        <end position="36"/>
    </location>
</feature>
<feature type="region of interest" description="Disordered" evidence="1">
    <location>
        <begin position="164"/>
        <end position="213"/>
    </location>
</feature>
<organism evidence="2 3">
    <name type="scientific">Lupinus luteus</name>
    <name type="common">European yellow lupine</name>
    <dbReference type="NCBI Taxonomy" id="3873"/>
    <lineage>
        <taxon>Eukaryota</taxon>
        <taxon>Viridiplantae</taxon>
        <taxon>Streptophyta</taxon>
        <taxon>Embryophyta</taxon>
        <taxon>Tracheophyta</taxon>
        <taxon>Spermatophyta</taxon>
        <taxon>Magnoliopsida</taxon>
        <taxon>eudicotyledons</taxon>
        <taxon>Gunneridae</taxon>
        <taxon>Pentapetalae</taxon>
        <taxon>rosids</taxon>
        <taxon>fabids</taxon>
        <taxon>Fabales</taxon>
        <taxon>Fabaceae</taxon>
        <taxon>Papilionoideae</taxon>
        <taxon>50 kb inversion clade</taxon>
        <taxon>genistoids sensu lato</taxon>
        <taxon>core genistoids</taxon>
        <taxon>Genisteae</taxon>
        <taxon>Lupinus</taxon>
    </lineage>
</organism>